<feature type="region of interest" description="Disordered" evidence="1">
    <location>
        <begin position="1"/>
        <end position="27"/>
    </location>
</feature>
<comment type="caution">
    <text evidence="2">The sequence shown here is derived from an EMBL/GenBank/DDBJ whole genome shotgun (WGS) entry which is preliminary data.</text>
</comment>
<evidence type="ECO:0000313" key="2">
    <source>
        <dbReference type="EMBL" id="MDR6205391.1"/>
    </source>
</evidence>
<evidence type="ECO:0000256" key="1">
    <source>
        <dbReference type="SAM" id="MobiDB-lite"/>
    </source>
</evidence>
<sequence>MQSLVARGPRDGRRAQQRSAGKPLNSHTMLISTITNGTAAIGVAIKNIANQPLFREFPGPHGVSKCGDGVPESLRE</sequence>
<organism evidence="2 3">
    <name type="scientific">Paraburkholderia graminis</name>
    <dbReference type="NCBI Taxonomy" id="60548"/>
    <lineage>
        <taxon>Bacteria</taxon>
        <taxon>Pseudomonadati</taxon>
        <taxon>Pseudomonadota</taxon>
        <taxon>Betaproteobacteria</taxon>
        <taxon>Burkholderiales</taxon>
        <taxon>Burkholderiaceae</taxon>
        <taxon>Paraburkholderia</taxon>
    </lineage>
</organism>
<accession>A0ABD5CJ95</accession>
<reference evidence="2 3" key="1">
    <citation type="submission" date="2023-08" db="EMBL/GenBank/DDBJ databases">
        <title>Genome sequencing of plant associated microbes to promote plant fitness in Sorghum bicolor and Oryza sativa.</title>
        <authorList>
            <person name="Coleman-Derr D."/>
        </authorList>
    </citation>
    <scope>NUCLEOTIDE SEQUENCE [LARGE SCALE GENOMIC DNA]</scope>
    <source>
        <strain evidence="2 3">SLBN-33</strain>
    </source>
</reference>
<name>A0ABD5CJ95_9BURK</name>
<gene>
    <name evidence="2" type="ORF">QF025_004111</name>
</gene>
<proteinExistence type="predicted"/>
<dbReference type="EMBL" id="JAVIZN010000002">
    <property type="protein sequence ID" value="MDR6205391.1"/>
    <property type="molecule type" value="Genomic_DNA"/>
</dbReference>
<evidence type="ECO:0000313" key="3">
    <source>
        <dbReference type="Proteomes" id="UP001245184"/>
    </source>
</evidence>
<feature type="region of interest" description="Disordered" evidence="1">
    <location>
        <begin position="57"/>
        <end position="76"/>
    </location>
</feature>
<dbReference type="Proteomes" id="UP001245184">
    <property type="component" value="Unassembled WGS sequence"/>
</dbReference>
<protein>
    <submittedName>
        <fullName evidence="2">Uncharacterized protein</fullName>
    </submittedName>
</protein>
<dbReference type="AlphaFoldDB" id="A0ABD5CJ95"/>